<dbReference type="HOGENOM" id="CLU_331181_0_0_12"/>
<dbReference type="PANTHER" id="PTHR44366:SF1">
    <property type="entry name" value="UDP-N-ACETYLGLUCOSAMINE--PEPTIDE N-ACETYLGLUCOSAMINYLTRANSFERASE 110 KDA SUBUNIT"/>
    <property type="match status" value="1"/>
</dbReference>
<dbReference type="Proteomes" id="UP000002318">
    <property type="component" value="Chromosome"/>
</dbReference>
<dbReference type="Gene3D" id="1.25.40.10">
    <property type="entry name" value="Tetratricopeptide repeat domain"/>
    <property type="match status" value="2"/>
</dbReference>
<dbReference type="InterPro" id="IPR011990">
    <property type="entry name" value="TPR-like_helical_dom_sf"/>
</dbReference>
<dbReference type="KEGG" id="ssm:Spirs_4077"/>
<evidence type="ECO:0000256" key="2">
    <source>
        <dbReference type="SAM" id="MobiDB-lite"/>
    </source>
</evidence>
<dbReference type="AlphaFoldDB" id="E1R9J0"/>
<dbReference type="Pfam" id="PF13432">
    <property type="entry name" value="TPR_16"/>
    <property type="match status" value="3"/>
</dbReference>
<reference evidence="3 4" key="1">
    <citation type="journal article" date="2010" name="Stand. Genomic Sci.">
        <title>Complete genome sequence of Spirochaeta smaragdinae type strain (SEBR 4228).</title>
        <authorList>
            <person name="Mavromatis K."/>
            <person name="Yasawong M."/>
            <person name="Chertkov O."/>
            <person name="Lapidus A."/>
            <person name="Lucas S."/>
            <person name="Nolan M."/>
            <person name="Del Rio T.G."/>
            <person name="Tice H."/>
            <person name="Cheng J.F."/>
            <person name="Pitluck S."/>
            <person name="Liolios K."/>
            <person name="Ivanova N."/>
            <person name="Tapia R."/>
            <person name="Han C."/>
            <person name="Bruce D."/>
            <person name="Goodwin L."/>
            <person name="Pati A."/>
            <person name="Chen A."/>
            <person name="Palaniappan K."/>
            <person name="Land M."/>
            <person name="Hauser L."/>
            <person name="Chang Y.J."/>
            <person name="Jeffries C.D."/>
            <person name="Detter J.C."/>
            <person name="Rohde M."/>
            <person name="Brambilla E."/>
            <person name="Spring S."/>
            <person name="Goker M."/>
            <person name="Sikorski J."/>
            <person name="Woyke T."/>
            <person name="Bristow J."/>
            <person name="Eisen J.A."/>
            <person name="Markowitz V."/>
            <person name="Hugenholtz P."/>
            <person name="Klenk H.P."/>
            <person name="Kyrpides N.C."/>
        </authorList>
    </citation>
    <scope>NUCLEOTIDE SEQUENCE [LARGE SCALE GENOMIC DNA]</scope>
    <source>
        <strain evidence="4">DSM 11293 / JCM 15392 / SEBR 4228</strain>
    </source>
</reference>
<keyword evidence="1" id="KW-0802">TPR repeat</keyword>
<evidence type="ECO:0000313" key="4">
    <source>
        <dbReference type="Proteomes" id="UP000002318"/>
    </source>
</evidence>
<accession>E1R9J0</accession>
<dbReference type="EMBL" id="CP002116">
    <property type="protein sequence ID" value="ADK83159.1"/>
    <property type="molecule type" value="Genomic_DNA"/>
</dbReference>
<feature type="compositionally biased region" description="Pro residues" evidence="2">
    <location>
        <begin position="629"/>
        <end position="642"/>
    </location>
</feature>
<gene>
    <name evidence="3" type="ordered locus">Spirs_4077</name>
</gene>
<feature type="compositionally biased region" description="Acidic residues" evidence="2">
    <location>
        <begin position="528"/>
        <end position="540"/>
    </location>
</feature>
<dbReference type="Pfam" id="PF14559">
    <property type="entry name" value="TPR_19"/>
    <property type="match status" value="1"/>
</dbReference>
<organism evidence="3 4">
    <name type="scientific">Sediminispirochaeta smaragdinae (strain DSM 11293 / JCM 15392 / SEBR 4228)</name>
    <name type="common">Spirochaeta smaragdinae</name>
    <dbReference type="NCBI Taxonomy" id="573413"/>
    <lineage>
        <taxon>Bacteria</taxon>
        <taxon>Pseudomonadati</taxon>
        <taxon>Spirochaetota</taxon>
        <taxon>Spirochaetia</taxon>
        <taxon>Spirochaetales</taxon>
        <taxon>Spirochaetaceae</taxon>
        <taxon>Sediminispirochaeta</taxon>
    </lineage>
</organism>
<feature type="compositionally biased region" description="Acidic residues" evidence="2">
    <location>
        <begin position="572"/>
        <end position="594"/>
    </location>
</feature>
<feature type="region of interest" description="Disordered" evidence="2">
    <location>
        <begin position="519"/>
        <end position="540"/>
    </location>
</feature>
<dbReference type="PROSITE" id="PS50005">
    <property type="entry name" value="TPR"/>
    <property type="match status" value="7"/>
</dbReference>
<dbReference type="GO" id="GO:0097363">
    <property type="term" value="F:protein O-acetylglucosaminyltransferase activity"/>
    <property type="evidence" value="ECO:0007669"/>
    <property type="project" value="TreeGrafter"/>
</dbReference>
<dbReference type="PANTHER" id="PTHR44366">
    <property type="entry name" value="UDP-N-ACETYLGLUCOSAMINE--PEPTIDE N-ACETYLGLUCOSAMINYLTRANSFERASE 110 KDA SUBUNIT"/>
    <property type="match status" value="1"/>
</dbReference>
<dbReference type="GO" id="GO:0006493">
    <property type="term" value="P:protein O-linked glycosylation"/>
    <property type="evidence" value="ECO:0007669"/>
    <property type="project" value="InterPro"/>
</dbReference>
<dbReference type="SUPFAM" id="SSF48452">
    <property type="entry name" value="TPR-like"/>
    <property type="match status" value="2"/>
</dbReference>
<sequence length="820" mass="91802">MTPRELYELARDALSLHDYETAKQYTDQLESLYPDNLSVLILSGTIAMKRGRFAEAAGTFERILSFAPDNVEALNNLGVALRSTGDMDSALTYLKRAYETDPQRADVQYNIANCLKSKRIYDEAIRYYRNAISLNPSFSFAYNNLGTIYESQDQTDRAITTYEEGLQYDTNHPTLRYNLGISLESQGDYEAAIREYKRSLKSRPGWPSGINNLGVALQKAGKLEEAERMFRDLVRIAPGSVKGNNNLGTVLAEQGKAEEAERCYRKALSLDAGYGKAALNLSSLKRETESPEEALKSIQALAAEFPDDVALQLRFVQAYIDAGKVHKAGVILAPLLKNDPDNGEAHCLMGRIRRQQGKKELAEQHFKLALKKDPPAIEAWLHLAYMAKDGGEVEQAMGAVGHYLEAKGDSHEGSLLLAELLIQKNLYTEALEMYQELYAEDSLDQRILTGLVNVNRMMGNQAEAVRFAKELVHTKEGLGDDIEIEELEESLDLYDKMTEEYAEEREKEWKQHLMALAKEETQEREAEKETEEETESLIDETIPDFGQDEAAIIDIGGIEPVIAIDEEEEELDLRELEEDIFIPDEIPDEEDEKDESPAPLREAKTIQGEPQHEPQEVPPPGGTEGYGAPPTPTTPGPSPQPQPSETTQDPKQPLMTQLNTPVIYTGKPLRKAHQKGNATEEPIEELKPVETSASHKKEKEETISENTAEESADLLAYLESLAQYLPEELRENFEESDMPLRMESLRAKLKGKEGLIKRLSGPTAVIKPEPLPAEPLRKAKVKDSFAFFDELASYLPAEEVKISLKQRIGAILRQIDGESE</sequence>
<feature type="repeat" description="TPR" evidence="1">
    <location>
        <begin position="241"/>
        <end position="274"/>
    </location>
</feature>
<dbReference type="SMART" id="SM00028">
    <property type="entry name" value="TPR"/>
    <property type="match status" value="10"/>
</dbReference>
<dbReference type="OrthoDB" id="9769609at2"/>
<dbReference type="Pfam" id="PF00515">
    <property type="entry name" value="TPR_1"/>
    <property type="match status" value="1"/>
</dbReference>
<feature type="repeat" description="TPR" evidence="1">
    <location>
        <begin position="139"/>
        <end position="172"/>
    </location>
</feature>
<feature type="compositionally biased region" description="Basic and acidic residues" evidence="2">
    <location>
        <begin position="684"/>
        <end position="702"/>
    </location>
</feature>
<feature type="repeat" description="TPR" evidence="1">
    <location>
        <begin position="105"/>
        <end position="138"/>
    </location>
</feature>
<feature type="repeat" description="TPR" evidence="1">
    <location>
        <begin position="37"/>
        <end position="70"/>
    </location>
</feature>
<feature type="repeat" description="TPR" evidence="1">
    <location>
        <begin position="71"/>
        <end position="104"/>
    </location>
</feature>
<dbReference type="PROSITE" id="PS50293">
    <property type="entry name" value="TPR_REGION"/>
    <property type="match status" value="1"/>
</dbReference>
<evidence type="ECO:0000256" key="1">
    <source>
        <dbReference type="PROSITE-ProRule" id="PRU00339"/>
    </source>
</evidence>
<protein>
    <submittedName>
        <fullName evidence="3">Tetratricopeptide TPR_2 repeat protein</fullName>
    </submittedName>
</protein>
<dbReference type="InterPro" id="IPR019734">
    <property type="entry name" value="TPR_rpt"/>
</dbReference>
<feature type="repeat" description="TPR" evidence="1">
    <location>
        <begin position="207"/>
        <end position="240"/>
    </location>
</feature>
<feature type="repeat" description="TPR" evidence="1">
    <location>
        <begin position="173"/>
        <end position="206"/>
    </location>
</feature>
<dbReference type="eggNOG" id="COG0457">
    <property type="taxonomic scope" value="Bacteria"/>
</dbReference>
<name>E1R9J0_SEDSS</name>
<dbReference type="RefSeq" id="WP_013256615.1">
    <property type="nucleotide sequence ID" value="NC_014364.1"/>
</dbReference>
<proteinExistence type="predicted"/>
<evidence type="ECO:0000313" key="3">
    <source>
        <dbReference type="EMBL" id="ADK83159.1"/>
    </source>
</evidence>
<dbReference type="STRING" id="573413.Spirs_4077"/>
<feature type="region of interest" description="Disordered" evidence="2">
    <location>
        <begin position="572"/>
        <end position="710"/>
    </location>
</feature>
<keyword evidence="4" id="KW-1185">Reference proteome</keyword>
<dbReference type="InterPro" id="IPR037919">
    <property type="entry name" value="OGT"/>
</dbReference>